<organism evidence="2 3">
    <name type="scientific">Lineolata rhizophorae</name>
    <dbReference type="NCBI Taxonomy" id="578093"/>
    <lineage>
        <taxon>Eukaryota</taxon>
        <taxon>Fungi</taxon>
        <taxon>Dikarya</taxon>
        <taxon>Ascomycota</taxon>
        <taxon>Pezizomycotina</taxon>
        <taxon>Dothideomycetes</taxon>
        <taxon>Dothideomycetes incertae sedis</taxon>
        <taxon>Lineolatales</taxon>
        <taxon>Lineolataceae</taxon>
        <taxon>Lineolata</taxon>
    </lineage>
</organism>
<name>A0A6A6PAN0_9PEZI</name>
<dbReference type="EMBL" id="MU001672">
    <property type="protein sequence ID" value="KAF2460976.1"/>
    <property type="molecule type" value="Genomic_DNA"/>
</dbReference>
<accession>A0A6A6PAN0</accession>
<keyword evidence="1" id="KW-0472">Membrane</keyword>
<dbReference type="Proteomes" id="UP000799766">
    <property type="component" value="Unassembled WGS sequence"/>
</dbReference>
<keyword evidence="1" id="KW-1133">Transmembrane helix</keyword>
<sequence>MRLGRPGQSTERACEKGIEGLILACVFVVWLFSARFCGSWLVERIIAGVDVLHGRTGYLW</sequence>
<keyword evidence="1" id="KW-0812">Transmembrane</keyword>
<evidence type="ECO:0000313" key="3">
    <source>
        <dbReference type="Proteomes" id="UP000799766"/>
    </source>
</evidence>
<dbReference type="AlphaFoldDB" id="A0A6A6PAN0"/>
<reference evidence="2" key="1">
    <citation type="journal article" date="2020" name="Stud. Mycol.">
        <title>101 Dothideomycetes genomes: a test case for predicting lifestyles and emergence of pathogens.</title>
        <authorList>
            <person name="Haridas S."/>
            <person name="Albert R."/>
            <person name="Binder M."/>
            <person name="Bloem J."/>
            <person name="Labutti K."/>
            <person name="Salamov A."/>
            <person name="Andreopoulos B."/>
            <person name="Baker S."/>
            <person name="Barry K."/>
            <person name="Bills G."/>
            <person name="Bluhm B."/>
            <person name="Cannon C."/>
            <person name="Castanera R."/>
            <person name="Culley D."/>
            <person name="Daum C."/>
            <person name="Ezra D."/>
            <person name="Gonzalez J."/>
            <person name="Henrissat B."/>
            <person name="Kuo A."/>
            <person name="Liang C."/>
            <person name="Lipzen A."/>
            <person name="Lutzoni F."/>
            <person name="Magnuson J."/>
            <person name="Mondo S."/>
            <person name="Nolan M."/>
            <person name="Ohm R."/>
            <person name="Pangilinan J."/>
            <person name="Park H.-J."/>
            <person name="Ramirez L."/>
            <person name="Alfaro M."/>
            <person name="Sun H."/>
            <person name="Tritt A."/>
            <person name="Yoshinaga Y."/>
            <person name="Zwiers L.-H."/>
            <person name="Turgeon B."/>
            <person name="Goodwin S."/>
            <person name="Spatafora J."/>
            <person name="Crous P."/>
            <person name="Grigoriev I."/>
        </authorList>
    </citation>
    <scope>NUCLEOTIDE SEQUENCE</scope>
    <source>
        <strain evidence="2">ATCC 16933</strain>
    </source>
</reference>
<protein>
    <submittedName>
        <fullName evidence="2">Uncharacterized protein</fullName>
    </submittedName>
</protein>
<evidence type="ECO:0000313" key="2">
    <source>
        <dbReference type="EMBL" id="KAF2460976.1"/>
    </source>
</evidence>
<evidence type="ECO:0000256" key="1">
    <source>
        <dbReference type="SAM" id="Phobius"/>
    </source>
</evidence>
<proteinExistence type="predicted"/>
<keyword evidence="3" id="KW-1185">Reference proteome</keyword>
<feature type="transmembrane region" description="Helical" evidence="1">
    <location>
        <begin position="21"/>
        <end position="42"/>
    </location>
</feature>
<gene>
    <name evidence="2" type="ORF">BDY21DRAFT_333949</name>
</gene>